<sequence>MAEMRNDMQAVPKLYSDASPLTSTSGEIICAFHVRILSIIARLSNQVNGESAQVTAKQRSVTQSIPNQLYPNLRKANLSDLPCPVLPAVPVSVLPGRDETDLRKPTIRLKFLSVVSSPHKTVSATPTSYTLTLSCSRTFILTITTITSVFPLCQPSH</sequence>
<reference evidence="1 2" key="1">
    <citation type="submission" date="2019-05" db="EMBL/GenBank/DDBJ databases">
        <title>Another draft genome of Portunus trituberculatus and its Hox gene families provides insights of decapod evolution.</title>
        <authorList>
            <person name="Jeong J.-H."/>
            <person name="Song I."/>
            <person name="Kim S."/>
            <person name="Choi T."/>
            <person name="Kim D."/>
            <person name="Ryu S."/>
            <person name="Kim W."/>
        </authorList>
    </citation>
    <scope>NUCLEOTIDE SEQUENCE [LARGE SCALE GENOMIC DNA]</scope>
    <source>
        <tissue evidence="1">Muscle</tissue>
    </source>
</reference>
<dbReference type="EMBL" id="VSRR010003961">
    <property type="protein sequence ID" value="MPC38049.1"/>
    <property type="molecule type" value="Genomic_DNA"/>
</dbReference>
<proteinExistence type="predicted"/>
<evidence type="ECO:0000313" key="2">
    <source>
        <dbReference type="Proteomes" id="UP000324222"/>
    </source>
</evidence>
<keyword evidence="2" id="KW-1185">Reference proteome</keyword>
<accession>A0A5B7EYE8</accession>
<name>A0A5B7EYE8_PORTR</name>
<gene>
    <name evidence="1" type="ORF">E2C01_031550</name>
</gene>
<organism evidence="1 2">
    <name type="scientific">Portunus trituberculatus</name>
    <name type="common">Swimming crab</name>
    <name type="synonym">Neptunus trituberculatus</name>
    <dbReference type="NCBI Taxonomy" id="210409"/>
    <lineage>
        <taxon>Eukaryota</taxon>
        <taxon>Metazoa</taxon>
        <taxon>Ecdysozoa</taxon>
        <taxon>Arthropoda</taxon>
        <taxon>Crustacea</taxon>
        <taxon>Multicrustacea</taxon>
        <taxon>Malacostraca</taxon>
        <taxon>Eumalacostraca</taxon>
        <taxon>Eucarida</taxon>
        <taxon>Decapoda</taxon>
        <taxon>Pleocyemata</taxon>
        <taxon>Brachyura</taxon>
        <taxon>Eubrachyura</taxon>
        <taxon>Portunoidea</taxon>
        <taxon>Portunidae</taxon>
        <taxon>Portuninae</taxon>
        <taxon>Portunus</taxon>
    </lineage>
</organism>
<comment type="caution">
    <text evidence="1">The sequence shown here is derived from an EMBL/GenBank/DDBJ whole genome shotgun (WGS) entry which is preliminary data.</text>
</comment>
<dbReference type="Proteomes" id="UP000324222">
    <property type="component" value="Unassembled WGS sequence"/>
</dbReference>
<evidence type="ECO:0000313" key="1">
    <source>
        <dbReference type="EMBL" id="MPC38049.1"/>
    </source>
</evidence>
<dbReference type="AlphaFoldDB" id="A0A5B7EYE8"/>
<protein>
    <submittedName>
        <fullName evidence="1">Uncharacterized protein</fullName>
    </submittedName>
</protein>